<proteinExistence type="predicted"/>
<evidence type="ECO:0000313" key="1">
    <source>
        <dbReference type="EMBL" id="MBK1670404.1"/>
    </source>
</evidence>
<comment type="caution">
    <text evidence="1">The sequence shown here is derived from an EMBL/GenBank/DDBJ whole genome shotgun (WGS) entry which is preliminary data.</text>
</comment>
<dbReference type="RefSeq" id="WP_200342768.1">
    <property type="nucleotide sequence ID" value="NZ_NRRL01000093.1"/>
</dbReference>
<sequence>MDHRSQEHRNPHPITQQAYEEAMQRLHGRRSLLETVPLERFVAVDETVGDPVDGMHLLAGAHPEEIVRELDQDTDSSEDPAC</sequence>
<evidence type="ECO:0000313" key="2">
    <source>
        <dbReference type="Proteomes" id="UP001296873"/>
    </source>
</evidence>
<accession>A0ABS1DIU7</accession>
<gene>
    <name evidence="1" type="ORF">CKO28_20480</name>
</gene>
<keyword evidence="2" id="KW-1185">Reference proteome</keyword>
<organism evidence="1 2">
    <name type="scientific">Rhodovibrio sodomensis</name>
    <dbReference type="NCBI Taxonomy" id="1088"/>
    <lineage>
        <taxon>Bacteria</taxon>
        <taxon>Pseudomonadati</taxon>
        <taxon>Pseudomonadota</taxon>
        <taxon>Alphaproteobacteria</taxon>
        <taxon>Rhodospirillales</taxon>
        <taxon>Rhodovibrionaceae</taxon>
        <taxon>Rhodovibrio</taxon>
    </lineage>
</organism>
<name>A0ABS1DIU7_9PROT</name>
<reference evidence="1 2" key="1">
    <citation type="journal article" date="2020" name="Microorganisms">
        <title>Osmotic Adaptation and Compatible Solute Biosynthesis of Phototrophic Bacteria as Revealed from Genome Analyses.</title>
        <authorList>
            <person name="Imhoff J.F."/>
            <person name="Rahn T."/>
            <person name="Kunzel S."/>
            <person name="Keller A."/>
            <person name="Neulinger S.C."/>
        </authorList>
    </citation>
    <scope>NUCLEOTIDE SEQUENCE [LARGE SCALE GENOMIC DNA]</scope>
    <source>
        <strain evidence="1 2">DSM 9895</strain>
    </source>
</reference>
<protein>
    <submittedName>
        <fullName evidence="1">Uncharacterized protein</fullName>
    </submittedName>
</protein>
<dbReference type="Proteomes" id="UP001296873">
    <property type="component" value="Unassembled WGS sequence"/>
</dbReference>
<dbReference type="EMBL" id="NRRL01000093">
    <property type="protein sequence ID" value="MBK1670404.1"/>
    <property type="molecule type" value="Genomic_DNA"/>
</dbReference>